<keyword evidence="3" id="KW-1185">Reference proteome</keyword>
<organism evidence="2 3">
    <name type="scientific">Thauera sinica</name>
    <dbReference type="NCBI Taxonomy" id="2665146"/>
    <lineage>
        <taxon>Bacteria</taxon>
        <taxon>Pseudomonadati</taxon>
        <taxon>Pseudomonadota</taxon>
        <taxon>Betaproteobacteria</taxon>
        <taxon>Rhodocyclales</taxon>
        <taxon>Zoogloeaceae</taxon>
        <taxon>Thauera</taxon>
    </lineage>
</organism>
<feature type="signal peptide" evidence="1">
    <location>
        <begin position="1"/>
        <end position="23"/>
    </location>
</feature>
<reference evidence="3" key="1">
    <citation type="journal article" date="2019" name="Int. J. Syst. Evol. Microbiol.">
        <title>The Global Catalogue of Microorganisms (GCM) 10K type strain sequencing project: providing services to taxonomists for standard genome sequencing and annotation.</title>
        <authorList>
            <consortium name="The Broad Institute Genomics Platform"/>
            <consortium name="The Broad Institute Genome Sequencing Center for Infectious Disease"/>
            <person name="Wu L."/>
            <person name="Ma J."/>
        </authorList>
    </citation>
    <scope>NUCLEOTIDE SEQUENCE [LARGE SCALE GENOMIC DNA]</scope>
    <source>
        <strain evidence="3">SHR3</strain>
    </source>
</reference>
<keyword evidence="1" id="KW-0732">Signal</keyword>
<protein>
    <submittedName>
        <fullName evidence="2">Uncharacterized protein</fullName>
    </submittedName>
</protein>
<comment type="caution">
    <text evidence="2">The sequence shown here is derived from an EMBL/GenBank/DDBJ whole genome shotgun (WGS) entry which is preliminary data.</text>
</comment>
<gene>
    <name evidence="2" type="ORF">ACFPTN_08830</name>
</gene>
<dbReference type="Proteomes" id="UP001595974">
    <property type="component" value="Unassembled WGS sequence"/>
</dbReference>
<name>A0ABW1AQM0_9RHOO</name>
<evidence type="ECO:0000256" key="1">
    <source>
        <dbReference type="SAM" id="SignalP"/>
    </source>
</evidence>
<feature type="chain" id="PRO_5046557298" evidence="1">
    <location>
        <begin position="24"/>
        <end position="111"/>
    </location>
</feature>
<sequence>MMRIRCPIVAGLCILAAGRAALAAGPAASGEAWAPVVLPAVQQAEVRSGRSGHRYRIYVSEPASPPPAGGRMVTARHRVDAGLEPRHAVLPGAALMRPGNVANIAVRGAGA</sequence>
<evidence type="ECO:0000313" key="2">
    <source>
        <dbReference type="EMBL" id="MFC5769478.1"/>
    </source>
</evidence>
<evidence type="ECO:0000313" key="3">
    <source>
        <dbReference type="Proteomes" id="UP001595974"/>
    </source>
</evidence>
<accession>A0ABW1AQM0</accession>
<dbReference type="RefSeq" id="WP_157748468.1">
    <property type="nucleotide sequence ID" value="NZ_JBHSOG010000030.1"/>
</dbReference>
<dbReference type="EMBL" id="JBHSOG010000030">
    <property type="protein sequence ID" value="MFC5769478.1"/>
    <property type="molecule type" value="Genomic_DNA"/>
</dbReference>
<proteinExistence type="predicted"/>